<proteinExistence type="predicted"/>
<evidence type="ECO:0008006" key="4">
    <source>
        <dbReference type="Google" id="ProtNLM"/>
    </source>
</evidence>
<keyword evidence="1" id="KW-0472">Membrane</keyword>
<feature type="transmembrane region" description="Helical" evidence="1">
    <location>
        <begin position="62"/>
        <end position="78"/>
    </location>
</feature>
<keyword evidence="1" id="KW-1133">Transmembrane helix</keyword>
<sequence length="125" mass="12862">MPSDQPPAAPAYGAPTQPGYAAPAYGTTPSKPTPVFSLISLIAGIIGLVGFFVVFIPFVGGIMQLFIPAAAVVLGFIGKRKEPAAKGMWLTGIILGFVGVAIGLLSLLLWGIFAATVGSMDYSTY</sequence>
<dbReference type="EMBL" id="SDPN01000019">
    <property type="protein sequence ID" value="RXZ69748.1"/>
    <property type="molecule type" value="Genomic_DNA"/>
</dbReference>
<feature type="transmembrane region" description="Helical" evidence="1">
    <location>
        <begin position="90"/>
        <end position="113"/>
    </location>
</feature>
<gene>
    <name evidence="2" type="ORF">ESP51_11575</name>
</gene>
<dbReference type="AlphaFoldDB" id="A0A4Q2KVY2"/>
<keyword evidence="1" id="KW-0812">Transmembrane</keyword>
<organism evidence="2 3">
    <name type="scientific">Agromyces albus</name>
    <dbReference type="NCBI Taxonomy" id="205332"/>
    <lineage>
        <taxon>Bacteria</taxon>
        <taxon>Bacillati</taxon>
        <taxon>Actinomycetota</taxon>
        <taxon>Actinomycetes</taxon>
        <taxon>Micrococcales</taxon>
        <taxon>Microbacteriaceae</taxon>
        <taxon>Agromyces</taxon>
    </lineage>
</organism>
<comment type="caution">
    <text evidence="2">The sequence shown here is derived from an EMBL/GenBank/DDBJ whole genome shotgun (WGS) entry which is preliminary data.</text>
</comment>
<dbReference type="OrthoDB" id="5124674at2"/>
<keyword evidence="3" id="KW-1185">Reference proteome</keyword>
<reference evidence="2 3" key="1">
    <citation type="submission" date="2019-01" db="EMBL/GenBank/DDBJ databases">
        <title>Agromyces.</title>
        <authorList>
            <person name="Li J."/>
        </authorList>
    </citation>
    <scope>NUCLEOTIDE SEQUENCE [LARGE SCALE GENOMIC DNA]</scope>
    <source>
        <strain evidence="2 3">DSM 15934</strain>
    </source>
</reference>
<protein>
    <recommendedName>
        <fullName evidence="4">DUF4190 domain-containing protein</fullName>
    </recommendedName>
</protein>
<evidence type="ECO:0000313" key="3">
    <source>
        <dbReference type="Proteomes" id="UP000293865"/>
    </source>
</evidence>
<accession>A0A4Q2KVY2</accession>
<dbReference type="Proteomes" id="UP000293865">
    <property type="component" value="Unassembled WGS sequence"/>
</dbReference>
<evidence type="ECO:0000313" key="2">
    <source>
        <dbReference type="EMBL" id="RXZ69748.1"/>
    </source>
</evidence>
<name>A0A4Q2KVY2_9MICO</name>
<evidence type="ECO:0000256" key="1">
    <source>
        <dbReference type="SAM" id="Phobius"/>
    </source>
</evidence>
<feature type="transmembrane region" description="Helical" evidence="1">
    <location>
        <begin position="35"/>
        <end position="56"/>
    </location>
</feature>